<dbReference type="EMBL" id="ABSU01000010">
    <property type="protein sequence ID" value="EFE33414.1"/>
    <property type="molecule type" value="Genomic_DNA"/>
</dbReference>
<feature type="region of interest" description="Disordered" evidence="1">
    <location>
        <begin position="1"/>
        <end position="60"/>
    </location>
</feature>
<proteinExistence type="predicted"/>
<protein>
    <submittedName>
        <fullName evidence="2">Uncharacterized protein</fullName>
    </submittedName>
</protein>
<feature type="region of interest" description="Disordered" evidence="1">
    <location>
        <begin position="78"/>
        <end position="102"/>
    </location>
</feature>
<evidence type="ECO:0000256" key="1">
    <source>
        <dbReference type="SAM" id="MobiDB-lite"/>
    </source>
</evidence>
<dbReference type="RefSeq" id="XP_003014054.1">
    <property type="nucleotide sequence ID" value="XM_003014008.1"/>
</dbReference>
<sequence>MAMKWGKVLYDKNETQREVKKEDGKVVYRRKKEEGERGTTHSTKENGRDEGGNKGNRRKLEQNLCIYVGKVFFAKEERKDEDEKREMKKKKKKQRGGTKEKV</sequence>
<feature type="compositionally biased region" description="Basic and acidic residues" evidence="1">
    <location>
        <begin position="9"/>
        <end position="52"/>
    </location>
</feature>
<evidence type="ECO:0000313" key="3">
    <source>
        <dbReference type="Proteomes" id="UP000008866"/>
    </source>
</evidence>
<organism evidence="2 3">
    <name type="scientific">Arthroderma benhamiae (strain ATCC MYA-4681 / CBS 112371)</name>
    <name type="common">Trichophyton mentagrophytes</name>
    <dbReference type="NCBI Taxonomy" id="663331"/>
    <lineage>
        <taxon>Eukaryota</taxon>
        <taxon>Fungi</taxon>
        <taxon>Dikarya</taxon>
        <taxon>Ascomycota</taxon>
        <taxon>Pezizomycotina</taxon>
        <taxon>Eurotiomycetes</taxon>
        <taxon>Eurotiomycetidae</taxon>
        <taxon>Onygenales</taxon>
        <taxon>Arthrodermataceae</taxon>
        <taxon>Trichophyton</taxon>
    </lineage>
</organism>
<accession>D4ATW1</accession>
<dbReference type="Proteomes" id="UP000008866">
    <property type="component" value="Unassembled WGS sequence"/>
</dbReference>
<name>D4ATW1_ARTBC</name>
<evidence type="ECO:0000313" key="2">
    <source>
        <dbReference type="EMBL" id="EFE33414.1"/>
    </source>
</evidence>
<dbReference type="GeneID" id="9521471"/>
<gene>
    <name evidence="2" type="ORF">ARB_07774</name>
</gene>
<keyword evidence="3" id="KW-1185">Reference proteome</keyword>
<dbReference type="KEGG" id="abe:ARB_07774"/>
<feature type="compositionally biased region" description="Basic residues" evidence="1">
    <location>
        <begin position="87"/>
        <end position="96"/>
    </location>
</feature>
<dbReference type="AlphaFoldDB" id="D4ATW1"/>
<comment type="caution">
    <text evidence="2">The sequence shown here is derived from an EMBL/GenBank/DDBJ whole genome shotgun (WGS) entry which is preliminary data.</text>
</comment>
<dbReference type="HOGENOM" id="CLU_2276813_0_0_1"/>
<reference evidence="3" key="1">
    <citation type="journal article" date="2011" name="Genome Biol.">
        <title>Comparative and functional genomics provide insights into the pathogenicity of dermatophytic fungi.</title>
        <authorList>
            <person name="Burmester A."/>
            <person name="Shelest E."/>
            <person name="Gloeckner G."/>
            <person name="Heddergott C."/>
            <person name="Schindler S."/>
            <person name="Staib P."/>
            <person name="Heidel A."/>
            <person name="Felder M."/>
            <person name="Petzold A."/>
            <person name="Szafranski K."/>
            <person name="Feuermann M."/>
            <person name="Pedruzzi I."/>
            <person name="Priebe S."/>
            <person name="Groth M."/>
            <person name="Winkler R."/>
            <person name="Li W."/>
            <person name="Kniemeyer O."/>
            <person name="Schroeckh V."/>
            <person name="Hertweck C."/>
            <person name="Hube B."/>
            <person name="White T.C."/>
            <person name="Platzer M."/>
            <person name="Guthke R."/>
            <person name="Heitman J."/>
            <person name="Woestemeyer J."/>
            <person name="Zipfel P.F."/>
            <person name="Monod M."/>
            <person name="Brakhage A.A."/>
        </authorList>
    </citation>
    <scope>NUCLEOTIDE SEQUENCE [LARGE SCALE GENOMIC DNA]</scope>
    <source>
        <strain evidence="3">ATCC MYA-4681 / CBS 112371</strain>
    </source>
</reference>